<keyword evidence="1" id="KW-1185">Reference proteome</keyword>
<dbReference type="AlphaFoldDB" id="A0A7E4VF52"/>
<sequence length="264" mass="30292">MPFPLYALDYGSRCRLRELVTPREAYDLQLAAPHLDGLKPIQKITSIDRLVLSLNDKKELDAYMLPFGQYHYDLSGNSFIEVRCYLEIQRFTLDEFQQIFGRFKLIGNVYFQHCKISSAVIHSISVNAGSNVKTAFFTSCEFDSSVSPECICKSLKNCESLYFQYAALFKCNWIDAFVDADITDMSRLNLMSVSAKVLDIKPEKLFAFIKKQSPDFKLIIGLRSMDATVEQLLDKFEKYFELATEEQACVCVRSSGFEKLYKLP</sequence>
<protein>
    <submittedName>
        <fullName evidence="2">FTH domain-containing protein</fullName>
    </submittedName>
</protein>
<reference evidence="2" key="2">
    <citation type="submission" date="2020-10" db="UniProtKB">
        <authorList>
            <consortium name="WormBaseParasite"/>
        </authorList>
    </citation>
    <scope>IDENTIFICATION</scope>
</reference>
<dbReference type="WBParaSite" id="Pan_g19713.t1">
    <property type="protein sequence ID" value="Pan_g19713.t1"/>
    <property type="gene ID" value="Pan_g19713"/>
</dbReference>
<organism evidence="1 2">
    <name type="scientific">Panagrellus redivivus</name>
    <name type="common">Microworm</name>
    <dbReference type="NCBI Taxonomy" id="6233"/>
    <lineage>
        <taxon>Eukaryota</taxon>
        <taxon>Metazoa</taxon>
        <taxon>Ecdysozoa</taxon>
        <taxon>Nematoda</taxon>
        <taxon>Chromadorea</taxon>
        <taxon>Rhabditida</taxon>
        <taxon>Tylenchina</taxon>
        <taxon>Panagrolaimomorpha</taxon>
        <taxon>Panagrolaimoidea</taxon>
        <taxon>Panagrolaimidae</taxon>
        <taxon>Panagrellus</taxon>
    </lineage>
</organism>
<dbReference type="Proteomes" id="UP000492821">
    <property type="component" value="Unassembled WGS sequence"/>
</dbReference>
<evidence type="ECO:0000313" key="2">
    <source>
        <dbReference type="WBParaSite" id="Pan_g19713.t1"/>
    </source>
</evidence>
<name>A0A7E4VF52_PANRE</name>
<proteinExistence type="predicted"/>
<accession>A0A7E4VF52</accession>
<reference evidence="1" key="1">
    <citation type="journal article" date="2013" name="Genetics">
        <title>The draft genome and transcriptome of Panagrellus redivivus are shaped by the harsh demands of a free-living lifestyle.</title>
        <authorList>
            <person name="Srinivasan J."/>
            <person name="Dillman A.R."/>
            <person name="Macchietto M.G."/>
            <person name="Heikkinen L."/>
            <person name="Lakso M."/>
            <person name="Fracchia K.M."/>
            <person name="Antoshechkin I."/>
            <person name="Mortazavi A."/>
            <person name="Wong G."/>
            <person name="Sternberg P.W."/>
        </authorList>
    </citation>
    <scope>NUCLEOTIDE SEQUENCE [LARGE SCALE GENOMIC DNA]</scope>
    <source>
        <strain evidence="1">MT8872</strain>
    </source>
</reference>
<evidence type="ECO:0000313" key="1">
    <source>
        <dbReference type="Proteomes" id="UP000492821"/>
    </source>
</evidence>